<evidence type="ECO:0000256" key="6">
    <source>
        <dbReference type="ARBA" id="ARBA00023004"/>
    </source>
</evidence>
<dbReference type="PROSITE" id="PS52016">
    <property type="entry name" value="TONB_DEPENDENT_REC_3"/>
    <property type="match status" value="1"/>
</dbReference>
<keyword evidence="7" id="KW-0406">Ion transport</keyword>
<organism evidence="16 17">
    <name type="scientific">Novosphingobium malaysiense</name>
    <dbReference type="NCBI Taxonomy" id="1348853"/>
    <lineage>
        <taxon>Bacteria</taxon>
        <taxon>Pseudomonadati</taxon>
        <taxon>Pseudomonadota</taxon>
        <taxon>Alphaproteobacteria</taxon>
        <taxon>Sphingomonadales</taxon>
        <taxon>Sphingomonadaceae</taxon>
        <taxon>Novosphingobium</taxon>
    </lineage>
</organism>
<feature type="signal peptide" evidence="14">
    <location>
        <begin position="1"/>
        <end position="21"/>
    </location>
</feature>
<dbReference type="InterPro" id="IPR036942">
    <property type="entry name" value="Beta-barrel_TonB_sf"/>
</dbReference>
<dbReference type="Gene3D" id="2.40.170.20">
    <property type="entry name" value="TonB-dependent receptor, beta-barrel domain"/>
    <property type="match status" value="1"/>
</dbReference>
<accession>A0A0B1ZJT8</accession>
<keyword evidence="2 11" id="KW-0813">Transport</keyword>
<evidence type="ECO:0000256" key="11">
    <source>
        <dbReference type="PROSITE-ProRule" id="PRU01360"/>
    </source>
</evidence>
<keyword evidence="9 11" id="KW-0472">Membrane</keyword>
<dbReference type="InterPro" id="IPR000531">
    <property type="entry name" value="Beta-barrel_TonB"/>
</dbReference>
<evidence type="ECO:0000256" key="7">
    <source>
        <dbReference type="ARBA" id="ARBA00023065"/>
    </source>
</evidence>
<keyword evidence="14" id="KW-0732">Signal</keyword>
<keyword evidence="10 11" id="KW-0998">Cell outer membrane</keyword>
<protein>
    <recommendedName>
        <fullName evidence="15">Secretin/TonB short N-terminal domain-containing protein</fullName>
    </recommendedName>
</protein>
<dbReference type="STRING" id="1348853.LK12_11045"/>
<dbReference type="InterPro" id="IPR012910">
    <property type="entry name" value="Plug_dom"/>
</dbReference>
<comment type="similarity">
    <text evidence="11 12">Belongs to the TonB-dependent receptor family.</text>
</comment>
<evidence type="ECO:0000256" key="10">
    <source>
        <dbReference type="ARBA" id="ARBA00023237"/>
    </source>
</evidence>
<evidence type="ECO:0000256" key="13">
    <source>
        <dbReference type="SAM" id="MobiDB-lite"/>
    </source>
</evidence>
<keyword evidence="4" id="KW-0410">Iron transport</keyword>
<proteinExistence type="inferred from homology"/>
<evidence type="ECO:0000256" key="2">
    <source>
        <dbReference type="ARBA" id="ARBA00022448"/>
    </source>
</evidence>
<dbReference type="InterPro" id="IPR039426">
    <property type="entry name" value="TonB-dep_rcpt-like"/>
</dbReference>
<dbReference type="PANTHER" id="PTHR32552:SF81">
    <property type="entry name" value="TONB-DEPENDENT OUTER MEMBRANE RECEPTOR"/>
    <property type="match status" value="1"/>
</dbReference>
<dbReference type="PANTHER" id="PTHR32552">
    <property type="entry name" value="FERRICHROME IRON RECEPTOR-RELATED"/>
    <property type="match status" value="1"/>
</dbReference>
<evidence type="ECO:0000313" key="16">
    <source>
        <dbReference type="EMBL" id="KHK91385.1"/>
    </source>
</evidence>
<dbReference type="SMART" id="SM00965">
    <property type="entry name" value="STN"/>
    <property type="match status" value="1"/>
</dbReference>
<gene>
    <name evidence="16" type="ORF">LK12_11045</name>
</gene>
<dbReference type="Pfam" id="PF00593">
    <property type="entry name" value="TonB_dep_Rec_b-barrel"/>
    <property type="match status" value="1"/>
</dbReference>
<sequence>MRAALIPVAVCAVLASPGARAENASPLAFDVPAQPLAGALLEIARQGDADILASERITRGRKAPAIKGRMSVEQAVARALAGTGLGYRRARGGTIVIVPARASKANRKAHSSRAASPSPAAAVPRGPTRPAPPPPAPEIVVNAQRRAEYVQDIPLSVTVFDQAALDLAGVHNAMDLPQLDPSLLMSAQSGVVIPFLRGIGNPASSTPGNESSVPVYIDDVYVSRLYPAYLPLDHIDRVEILKGPQGTLFGRNATGGLIQIFTRDPGETLEFDGELGLSNYRTATGKAYLSAPLGDTLAASLAVTSRNQGEGWGRNVTTGKDAYYADHTSVRTKLVWKPSTDTQVRLNGFYVHENSSIGTVQGGTLKGLPRGLPPDYTEPLETPGGFYDIATNYDTARRHRSWSLALRVDHAFSFADASSITSYRHSNDPWTSEGDHTPYRWLQYALSAGDRQFSQEFQLKSKPGSKADWLLGLYYMDAQARIEPTTVTGEAIERGGFERIDLVARQTIVSRAAYAQATIPLGDGKTRATGGIRYTSDRVRGVGDQYATPLDGGDRVSIAPHIDDVSRFRRATFRLALDRQLTDDVMAYASYSRGFKSGTYNLIPLELPALNPEKVGAFEVGAKAVLAQGRVRLSLSAFRNTIRDPQVQVIRRVGEVAINQFVNAQRARSRGVEAYGTYEPVPDVQLRISGQWLDSRFLRFEGAPFNTPRFTPPFGVESVSGDASGNATPLSPRLKLNMGVTWQFHPKNFDLTVNADAAYRSSFKWEPDNRITEPALTLINASLTIKPHAMPHWSLRLWANNVTGEQYFSNVLTQSGPVGYMSSPAEPRTFGVAVRYKN</sequence>
<evidence type="ECO:0000256" key="8">
    <source>
        <dbReference type="ARBA" id="ARBA00023077"/>
    </source>
</evidence>
<feature type="chain" id="PRO_5002065132" description="Secretin/TonB short N-terminal domain-containing protein" evidence="14">
    <location>
        <begin position="22"/>
        <end position="838"/>
    </location>
</feature>
<evidence type="ECO:0000313" key="17">
    <source>
        <dbReference type="Proteomes" id="UP000031057"/>
    </source>
</evidence>
<dbReference type="GO" id="GO:0006826">
    <property type="term" value="P:iron ion transport"/>
    <property type="evidence" value="ECO:0007669"/>
    <property type="project" value="UniProtKB-KW"/>
</dbReference>
<reference evidence="16 17" key="1">
    <citation type="submission" date="2014-10" db="EMBL/GenBank/DDBJ databases">
        <title>Genome sequence of Novosphingobium malaysiense MUSC 273(T).</title>
        <authorList>
            <person name="Lee L.-H."/>
        </authorList>
    </citation>
    <scope>NUCLEOTIDE SEQUENCE [LARGE SCALE GENOMIC DNA]</scope>
    <source>
        <strain evidence="16 17">MUSC 273</strain>
    </source>
</reference>
<keyword evidence="17" id="KW-1185">Reference proteome</keyword>
<keyword evidence="3 11" id="KW-1134">Transmembrane beta strand</keyword>
<evidence type="ECO:0000259" key="15">
    <source>
        <dbReference type="SMART" id="SM00965"/>
    </source>
</evidence>
<dbReference type="Pfam" id="PF07660">
    <property type="entry name" value="STN"/>
    <property type="match status" value="1"/>
</dbReference>
<evidence type="ECO:0000256" key="1">
    <source>
        <dbReference type="ARBA" id="ARBA00004571"/>
    </source>
</evidence>
<feature type="compositionally biased region" description="Pro residues" evidence="13">
    <location>
        <begin position="127"/>
        <end position="136"/>
    </location>
</feature>
<dbReference type="InterPro" id="IPR011662">
    <property type="entry name" value="Secretin/TonB_short_N"/>
</dbReference>
<dbReference type="CDD" id="cd01347">
    <property type="entry name" value="ligand_gated_channel"/>
    <property type="match status" value="1"/>
</dbReference>
<evidence type="ECO:0000256" key="9">
    <source>
        <dbReference type="ARBA" id="ARBA00023136"/>
    </source>
</evidence>
<feature type="compositionally biased region" description="Low complexity" evidence="13">
    <location>
        <begin position="112"/>
        <end position="126"/>
    </location>
</feature>
<evidence type="ECO:0000256" key="3">
    <source>
        <dbReference type="ARBA" id="ARBA00022452"/>
    </source>
</evidence>
<dbReference type="Proteomes" id="UP000031057">
    <property type="component" value="Unassembled WGS sequence"/>
</dbReference>
<keyword evidence="6" id="KW-0408">Iron</keyword>
<feature type="domain" description="Secretin/TonB short N-terminal" evidence="15">
    <location>
        <begin position="49"/>
        <end position="100"/>
    </location>
</feature>
<dbReference type="Gene3D" id="3.55.50.30">
    <property type="match status" value="1"/>
</dbReference>
<evidence type="ECO:0000256" key="5">
    <source>
        <dbReference type="ARBA" id="ARBA00022692"/>
    </source>
</evidence>
<dbReference type="SUPFAM" id="SSF56935">
    <property type="entry name" value="Porins"/>
    <property type="match status" value="1"/>
</dbReference>
<evidence type="ECO:0000256" key="14">
    <source>
        <dbReference type="SAM" id="SignalP"/>
    </source>
</evidence>
<dbReference type="AlphaFoldDB" id="A0A0B1ZJT8"/>
<dbReference type="GO" id="GO:0009279">
    <property type="term" value="C:cell outer membrane"/>
    <property type="evidence" value="ECO:0007669"/>
    <property type="project" value="UniProtKB-SubCell"/>
</dbReference>
<dbReference type="EMBL" id="JTDI01000003">
    <property type="protein sequence ID" value="KHK91385.1"/>
    <property type="molecule type" value="Genomic_DNA"/>
</dbReference>
<dbReference type="Pfam" id="PF07715">
    <property type="entry name" value="Plug"/>
    <property type="match status" value="1"/>
</dbReference>
<keyword evidence="5 11" id="KW-0812">Transmembrane</keyword>
<name>A0A0B1ZJT8_9SPHN</name>
<evidence type="ECO:0000256" key="4">
    <source>
        <dbReference type="ARBA" id="ARBA00022496"/>
    </source>
</evidence>
<evidence type="ECO:0000256" key="12">
    <source>
        <dbReference type="RuleBase" id="RU003357"/>
    </source>
</evidence>
<keyword evidence="8 12" id="KW-0798">TonB box</keyword>
<comment type="caution">
    <text evidence="16">The sequence shown here is derived from an EMBL/GenBank/DDBJ whole genome shotgun (WGS) entry which is preliminary data.</text>
</comment>
<feature type="region of interest" description="Disordered" evidence="13">
    <location>
        <begin position="104"/>
        <end position="136"/>
    </location>
</feature>
<comment type="subcellular location">
    <subcellularLocation>
        <location evidence="1 11">Cell outer membrane</location>
        <topology evidence="1 11">Multi-pass membrane protein</topology>
    </subcellularLocation>
</comment>